<evidence type="ECO:0000313" key="1">
    <source>
        <dbReference type="EMBL" id="GAA4178012.1"/>
    </source>
</evidence>
<organism evidence="1 2">
    <name type="scientific">Sphingobacterium ginsenosidimutans</name>
    <dbReference type="NCBI Taxonomy" id="687845"/>
    <lineage>
        <taxon>Bacteria</taxon>
        <taxon>Pseudomonadati</taxon>
        <taxon>Bacteroidota</taxon>
        <taxon>Sphingobacteriia</taxon>
        <taxon>Sphingobacteriales</taxon>
        <taxon>Sphingobacteriaceae</taxon>
        <taxon>Sphingobacterium</taxon>
    </lineage>
</organism>
<keyword evidence="2" id="KW-1185">Reference proteome</keyword>
<evidence type="ECO:0000313" key="2">
    <source>
        <dbReference type="Proteomes" id="UP001500167"/>
    </source>
</evidence>
<sequence>MKKTSTDVKSVFIVALNCLEFRDPYGLIRNWKLCQSTLLKMALQKGTTHKQAVNKTEATVPVLDINN</sequence>
<gene>
    <name evidence="1" type="ORF">GCM10022218_27870</name>
</gene>
<comment type="caution">
    <text evidence="1">The sequence shown here is derived from an EMBL/GenBank/DDBJ whole genome shotgun (WGS) entry which is preliminary data.</text>
</comment>
<protein>
    <submittedName>
        <fullName evidence="1">Uncharacterized protein</fullName>
    </submittedName>
</protein>
<accession>A0ABP8A513</accession>
<proteinExistence type="predicted"/>
<name>A0ABP8A513_9SPHI</name>
<reference evidence="2" key="1">
    <citation type="journal article" date="2019" name="Int. J. Syst. Evol. Microbiol.">
        <title>The Global Catalogue of Microorganisms (GCM) 10K type strain sequencing project: providing services to taxonomists for standard genome sequencing and annotation.</title>
        <authorList>
            <consortium name="The Broad Institute Genomics Platform"/>
            <consortium name="The Broad Institute Genome Sequencing Center for Infectious Disease"/>
            <person name="Wu L."/>
            <person name="Ma J."/>
        </authorList>
    </citation>
    <scope>NUCLEOTIDE SEQUENCE [LARGE SCALE GENOMIC DNA]</scope>
    <source>
        <strain evidence="2">JCM 16722</strain>
    </source>
</reference>
<dbReference type="EMBL" id="BAAAZK010000007">
    <property type="protein sequence ID" value="GAA4178012.1"/>
    <property type="molecule type" value="Genomic_DNA"/>
</dbReference>
<dbReference type="Proteomes" id="UP001500167">
    <property type="component" value="Unassembled WGS sequence"/>
</dbReference>